<dbReference type="InterPro" id="IPR002109">
    <property type="entry name" value="Glutaredoxin"/>
</dbReference>
<reference evidence="2 3" key="1">
    <citation type="submission" date="2014-06" db="EMBL/GenBank/DDBJ databases">
        <title>Draft genome sequence of Bacillus gaemokensis JCM 15801 (MCCC 1A00707).</title>
        <authorList>
            <person name="Lai Q."/>
            <person name="Liu Y."/>
            <person name="Shao Z."/>
        </authorList>
    </citation>
    <scope>NUCLEOTIDE SEQUENCE [LARGE SCALE GENOMIC DNA]</scope>
    <source>
        <strain evidence="2 3">JCM 15801</strain>
    </source>
</reference>
<dbReference type="Gene3D" id="3.40.30.10">
    <property type="entry name" value="Glutaredoxin"/>
    <property type="match status" value="1"/>
</dbReference>
<dbReference type="GO" id="GO:0045454">
    <property type="term" value="P:cell redox homeostasis"/>
    <property type="evidence" value="ECO:0007669"/>
    <property type="project" value="TreeGrafter"/>
</dbReference>
<dbReference type="OrthoDB" id="9795531at2"/>
<dbReference type="EMBL" id="JOTM01000001">
    <property type="protein sequence ID" value="KEK25921.1"/>
    <property type="molecule type" value="Genomic_DNA"/>
</dbReference>
<accession>A0A073KHJ6</accession>
<dbReference type="Pfam" id="PF00462">
    <property type="entry name" value="Glutaredoxin"/>
    <property type="match status" value="1"/>
</dbReference>
<dbReference type="GO" id="GO:0009055">
    <property type="term" value="F:electron transfer activity"/>
    <property type="evidence" value="ECO:0007669"/>
    <property type="project" value="TreeGrafter"/>
</dbReference>
<comment type="caution">
    <text evidence="2">The sequence shown here is derived from an EMBL/GenBank/DDBJ whole genome shotgun (WGS) entry which is preliminary data.</text>
</comment>
<proteinExistence type="predicted"/>
<dbReference type="PANTHER" id="PTHR34386:SF1">
    <property type="entry name" value="GLUTAREDOXIN-LIKE PROTEIN NRDH"/>
    <property type="match status" value="1"/>
</dbReference>
<feature type="domain" description="Glutaredoxin" evidence="1">
    <location>
        <begin position="4"/>
        <end position="63"/>
    </location>
</feature>
<dbReference type="RefSeq" id="WP_033672267.1">
    <property type="nucleotide sequence ID" value="NZ_JOTM01000001.1"/>
</dbReference>
<evidence type="ECO:0000313" key="3">
    <source>
        <dbReference type="Proteomes" id="UP000027778"/>
    </source>
</evidence>
<dbReference type="CDD" id="cd02976">
    <property type="entry name" value="NrdH"/>
    <property type="match status" value="1"/>
</dbReference>
<gene>
    <name evidence="2" type="ORF">BAGA_01395</name>
</gene>
<organism evidence="2 3">
    <name type="scientific">Bacillus gaemokensis</name>
    <dbReference type="NCBI Taxonomy" id="574375"/>
    <lineage>
        <taxon>Bacteria</taxon>
        <taxon>Bacillati</taxon>
        <taxon>Bacillota</taxon>
        <taxon>Bacilli</taxon>
        <taxon>Bacillales</taxon>
        <taxon>Bacillaceae</taxon>
        <taxon>Bacillus</taxon>
        <taxon>Bacillus cereus group</taxon>
    </lineage>
</organism>
<dbReference type="PROSITE" id="PS51354">
    <property type="entry name" value="GLUTAREDOXIN_2"/>
    <property type="match status" value="1"/>
</dbReference>
<sequence>MKKIEVYTQQDCPPCTIVKEFLKHNNVTYTEFDVKKDSAARNRLLYEYNSYSTPTVVIDGEVVAGFQIEKLQQLLNLEEE</sequence>
<protein>
    <submittedName>
        <fullName evidence="2">Glutaredoxin</fullName>
    </submittedName>
</protein>
<dbReference type="STRING" id="574375.AZF08_01475"/>
<evidence type="ECO:0000259" key="1">
    <source>
        <dbReference type="Pfam" id="PF00462"/>
    </source>
</evidence>
<dbReference type="InterPro" id="IPR011911">
    <property type="entry name" value="GlrX_YruB"/>
</dbReference>
<dbReference type="AlphaFoldDB" id="A0A073KHJ6"/>
<evidence type="ECO:0000313" key="2">
    <source>
        <dbReference type="EMBL" id="KEK25921.1"/>
    </source>
</evidence>
<dbReference type="eggNOG" id="COG0695">
    <property type="taxonomic scope" value="Bacteria"/>
</dbReference>
<name>A0A073KHJ6_9BACI</name>
<dbReference type="PANTHER" id="PTHR34386">
    <property type="entry name" value="GLUTAREDOXIN"/>
    <property type="match status" value="1"/>
</dbReference>
<dbReference type="SUPFAM" id="SSF52833">
    <property type="entry name" value="Thioredoxin-like"/>
    <property type="match status" value="1"/>
</dbReference>
<dbReference type="InterPro" id="IPR051548">
    <property type="entry name" value="Grx-like_ET"/>
</dbReference>
<dbReference type="Proteomes" id="UP000027778">
    <property type="component" value="Unassembled WGS sequence"/>
</dbReference>
<dbReference type="InterPro" id="IPR036249">
    <property type="entry name" value="Thioredoxin-like_sf"/>
</dbReference>
<dbReference type="NCBIfam" id="TIGR02196">
    <property type="entry name" value="GlrX_YruB"/>
    <property type="match status" value="1"/>
</dbReference>
<keyword evidence="3" id="KW-1185">Reference proteome</keyword>